<accession>A0AAV1YK46</accession>
<evidence type="ECO:0000313" key="2">
    <source>
        <dbReference type="Proteomes" id="UP001497480"/>
    </source>
</evidence>
<dbReference type="InterPro" id="IPR045286">
    <property type="entry name" value="FBS1-like"/>
</dbReference>
<dbReference type="InterPro" id="IPR036047">
    <property type="entry name" value="F-box-like_dom_sf"/>
</dbReference>
<dbReference type="AlphaFoldDB" id="A0AAV1YK46"/>
<reference evidence="1 2" key="1">
    <citation type="submission" date="2024-03" db="EMBL/GenBank/DDBJ databases">
        <authorList>
            <person name="Martinez-Hernandez J."/>
        </authorList>
    </citation>
    <scope>NUCLEOTIDE SEQUENCE [LARGE SCALE GENOMIC DNA]</scope>
</reference>
<dbReference type="PANTHER" id="PTHR34049">
    <property type="entry name" value="F-BOX PROTEIN SKIP27"/>
    <property type="match status" value="1"/>
</dbReference>
<evidence type="ECO:0000313" key="1">
    <source>
        <dbReference type="EMBL" id="CAL0334382.1"/>
    </source>
</evidence>
<comment type="caution">
    <text evidence="1">The sequence shown here is derived from an EMBL/GenBank/DDBJ whole genome shotgun (WGS) entry which is preliminary data.</text>
</comment>
<keyword evidence="2" id="KW-1185">Reference proteome</keyword>
<evidence type="ECO:0008006" key="3">
    <source>
        <dbReference type="Google" id="ProtNLM"/>
    </source>
</evidence>
<gene>
    <name evidence="1" type="ORF">LLUT_LOCUS35442</name>
</gene>
<dbReference type="Proteomes" id="UP001497480">
    <property type="component" value="Unassembled WGS sequence"/>
</dbReference>
<dbReference type="EMBL" id="CAXHTB010000026">
    <property type="protein sequence ID" value="CAL0334382.1"/>
    <property type="molecule type" value="Genomic_DNA"/>
</dbReference>
<dbReference type="SUPFAM" id="SSF81383">
    <property type="entry name" value="F-box domain"/>
    <property type="match status" value="1"/>
</dbReference>
<organism evidence="1 2">
    <name type="scientific">Lupinus luteus</name>
    <name type="common">European yellow lupine</name>
    <dbReference type="NCBI Taxonomy" id="3873"/>
    <lineage>
        <taxon>Eukaryota</taxon>
        <taxon>Viridiplantae</taxon>
        <taxon>Streptophyta</taxon>
        <taxon>Embryophyta</taxon>
        <taxon>Tracheophyta</taxon>
        <taxon>Spermatophyta</taxon>
        <taxon>Magnoliopsida</taxon>
        <taxon>eudicotyledons</taxon>
        <taxon>Gunneridae</taxon>
        <taxon>Pentapetalae</taxon>
        <taxon>rosids</taxon>
        <taxon>fabids</taxon>
        <taxon>Fabales</taxon>
        <taxon>Fabaceae</taxon>
        <taxon>Papilionoideae</taxon>
        <taxon>50 kb inversion clade</taxon>
        <taxon>genistoids sensu lato</taxon>
        <taxon>core genistoids</taxon>
        <taxon>Genisteae</taxon>
        <taxon>Lupinus</taxon>
    </lineage>
</organism>
<proteinExistence type="predicted"/>
<dbReference type="PANTHER" id="PTHR34049:SF1">
    <property type="entry name" value="F-BOX PROTEIN SKIP27"/>
    <property type="match status" value="1"/>
</dbReference>
<sequence length="146" mass="16633">MAIELVDYSCTKILGRKRVEASPSATPLKRMRSGGINFNSEISPLEALPLDILIEVLCCVEHEDLKQLFHVSETVREATLIAKRTHFQYKTPKKKTFVSYDPINNANESHDIEAPNAPLRKSKSRLNRNKFDDISVNLFDIMAEEM</sequence>
<name>A0AAV1YK46_LUPLU</name>
<protein>
    <recommendedName>
        <fullName evidence="3">F-box domain-containing protein</fullName>
    </recommendedName>
</protein>